<dbReference type="AlphaFoldDB" id="A0A8J3RW80"/>
<gene>
    <name evidence="1" type="ORF">Pro02_02280</name>
</gene>
<evidence type="ECO:0000313" key="1">
    <source>
        <dbReference type="EMBL" id="GIH81820.1"/>
    </source>
</evidence>
<dbReference type="Proteomes" id="UP000655044">
    <property type="component" value="Unassembled WGS sequence"/>
</dbReference>
<comment type="caution">
    <text evidence="1">The sequence shown here is derived from an EMBL/GenBank/DDBJ whole genome shotgun (WGS) entry which is preliminary data.</text>
</comment>
<proteinExistence type="predicted"/>
<organism evidence="1 2">
    <name type="scientific">Planobispora rosea</name>
    <dbReference type="NCBI Taxonomy" id="35762"/>
    <lineage>
        <taxon>Bacteria</taxon>
        <taxon>Bacillati</taxon>
        <taxon>Actinomycetota</taxon>
        <taxon>Actinomycetes</taxon>
        <taxon>Streptosporangiales</taxon>
        <taxon>Streptosporangiaceae</taxon>
        <taxon>Planobispora</taxon>
    </lineage>
</organism>
<sequence>MASRETRYETVPTGVGRAVTSRVDDDDTLRIEWPEPDDGKILLRNTETGEEHEGIDLSGLAAGTWTVSKHGAPLVTDDPGFSLDGLVAYAGRARDREIRAVRSPEGILHVLVREVGPYVEVARVCPEDGMVGVEGMLAYGEPRPAARSAWLVAVARKGPETAGGGTVRGRRFTGKVPIAQLTEGQTKRRVFWDLFAEIDGVRLPLAARLDDVTEKKSRVRFPAQYVGQVRVRPYFTDADSLAVACTIEEKTS</sequence>
<name>A0A8J3RW80_PLARO</name>
<evidence type="ECO:0000313" key="2">
    <source>
        <dbReference type="Proteomes" id="UP000655044"/>
    </source>
</evidence>
<accession>A0A8J3RW80</accession>
<dbReference type="EMBL" id="BOOI01000001">
    <property type="protein sequence ID" value="GIH81820.1"/>
    <property type="molecule type" value="Genomic_DNA"/>
</dbReference>
<reference evidence="1" key="1">
    <citation type="submission" date="2021-01" db="EMBL/GenBank/DDBJ databases">
        <title>Whole genome shotgun sequence of Planobispora rosea NBRC 15558.</title>
        <authorList>
            <person name="Komaki H."/>
            <person name="Tamura T."/>
        </authorList>
    </citation>
    <scope>NUCLEOTIDE SEQUENCE</scope>
    <source>
        <strain evidence="1">NBRC 15558</strain>
    </source>
</reference>
<protein>
    <submittedName>
        <fullName evidence="1">Uncharacterized protein</fullName>
    </submittedName>
</protein>
<keyword evidence="2" id="KW-1185">Reference proteome</keyword>